<dbReference type="AlphaFoldDB" id="A0A212J3N4"/>
<gene>
    <name evidence="1" type="primary">D</name>
    <name evidence="1" type="ORF">KL86APRO_10465</name>
</gene>
<proteinExistence type="predicted"/>
<dbReference type="PANTHER" id="PTHR35862">
    <property type="entry name" value="FELS-2 PROPHAGE PROTEIN"/>
    <property type="match status" value="1"/>
</dbReference>
<dbReference type="PANTHER" id="PTHR35862:SF3">
    <property type="entry name" value="FELS-2 PROPHAGE PROTEIN"/>
    <property type="match status" value="1"/>
</dbReference>
<sequence length="328" mass="34737">MTPEFRVVADDVDVTAAIKARLVSLSLTDKQGLEADELTIVIEDGNGRVAFPRRGVSLAVALGWKGEALVEKGTFTVDQVGHDGPPDVISITARSADFQGSFKDQREAAYDSTTLGAILETIAARNGLKPALHADLAGIAIAHIDQTNESDANFVTRLGKDYGAVATIKAGRLLFVPSGRGIAASGRALPAIAIRRKDGDRHSFTATDREGTTTGVKAKWHDLATGAAREVLAGEEGTTKTLKRLYPTRAEAQTAADAAFKKRKQSGHEFRVTLARGNPAIIASAPVVFLGWRPEIAAIDWITGDITHTLAADGGFTTEITANEADVE</sequence>
<dbReference type="SUPFAM" id="SSF69279">
    <property type="entry name" value="Phage tail proteins"/>
    <property type="match status" value="1"/>
</dbReference>
<accession>A0A212J3N4</accession>
<dbReference type="EMBL" id="FLUO01000001">
    <property type="protein sequence ID" value="SBV94069.1"/>
    <property type="molecule type" value="Genomic_DNA"/>
</dbReference>
<dbReference type="InterPro" id="IPR052726">
    <property type="entry name" value="Phage_Baseplate_Hub"/>
</dbReference>
<reference evidence="1" key="1">
    <citation type="submission" date="2016-04" db="EMBL/GenBank/DDBJ databases">
        <authorList>
            <person name="Evans L.H."/>
            <person name="Alamgir A."/>
            <person name="Owens N."/>
            <person name="Weber N.D."/>
            <person name="Virtaneva K."/>
            <person name="Barbian K."/>
            <person name="Babar A."/>
            <person name="Rosenke K."/>
        </authorList>
    </citation>
    <scope>NUCLEOTIDE SEQUENCE</scope>
    <source>
        <strain evidence="1">86</strain>
    </source>
</reference>
<dbReference type="Pfam" id="PF05954">
    <property type="entry name" value="Phage_GPD"/>
    <property type="match status" value="1"/>
</dbReference>
<evidence type="ECO:0000313" key="1">
    <source>
        <dbReference type="EMBL" id="SBV94069.1"/>
    </source>
</evidence>
<organism evidence="1">
    <name type="scientific">uncultured Alphaproteobacteria bacterium</name>
    <dbReference type="NCBI Taxonomy" id="91750"/>
    <lineage>
        <taxon>Bacteria</taxon>
        <taxon>Pseudomonadati</taxon>
        <taxon>Pseudomonadota</taxon>
        <taxon>Alphaproteobacteria</taxon>
        <taxon>environmental samples</taxon>
    </lineage>
</organism>
<name>A0A212J3N4_9PROT</name>
<protein>
    <submittedName>
        <fullName evidence="1">Gene D protein</fullName>
    </submittedName>
</protein>